<accession>A0A816KCX1</accession>
<protein>
    <submittedName>
        <fullName evidence="1">(rape) hypothetical protein</fullName>
    </submittedName>
</protein>
<gene>
    <name evidence="1" type="ORF">DARMORV10_C02P44740.1</name>
</gene>
<evidence type="ECO:0000313" key="1">
    <source>
        <dbReference type="EMBL" id="CAF1918970.1"/>
    </source>
</evidence>
<reference evidence="1" key="1">
    <citation type="submission" date="2021-01" db="EMBL/GenBank/DDBJ databases">
        <authorList>
            <consortium name="Genoscope - CEA"/>
            <person name="William W."/>
        </authorList>
    </citation>
    <scope>NUCLEOTIDE SEQUENCE</scope>
</reference>
<dbReference type="EMBL" id="HG994366">
    <property type="protein sequence ID" value="CAF1918970.1"/>
    <property type="molecule type" value="Genomic_DNA"/>
</dbReference>
<organism evidence="1">
    <name type="scientific">Brassica napus</name>
    <name type="common">Rape</name>
    <dbReference type="NCBI Taxonomy" id="3708"/>
    <lineage>
        <taxon>Eukaryota</taxon>
        <taxon>Viridiplantae</taxon>
        <taxon>Streptophyta</taxon>
        <taxon>Embryophyta</taxon>
        <taxon>Tracheophyta</taxon>
        <taxon>Spermatophyta</taxon>
        <taxon>Magnoliopsida</taxon>
        <taxon>eudicotyledons</taxon>
        <taxon>Gunneridae</taxon>
        <taxon>Pentapetalae</taxon>
        <taxon>rosids</taxon>
        <taxon>malvids</taxon>
        <taxon>Brassicales</taxon>
        <taxon>Brassicaceae</taxon>
        <taxon>Brassiceae</taxon>
        <taxon>Brassica</taxon>
    </lineage>
</organism>
<name>A0A816KCX1_BRANA</name>
<dbReference type="AlphaFoldDB" id="A0A816KCX1"/>
<dbReference type="Proteomes" id="UP001295469">
    <property type="component" value="Chromosome C02"/>
</dbReference>
<sequence length="112" mass="12051">MRGEETDGAAVVRKMLSEAGFQIWCIFLSICSRMAVVETASCSYAEVDGGSSAPANFTAPAKFTGASLGRAPHRLHVVATGVVTTDRESSRYTLLKAVSKLQRRRQRMLGNG</sequence>
<proteinExistence type="predicted"/>